<dbReference type="PANTHER" id="PTHR11938:SF133">
    <property type="entry name" value="GLUTAMATE SYNTHASE (NADH)"/>
    <property type="match status" value="1"/>
</dbReference>
<dbReference type="EC" id="1.4.7.1" evidence="17"/>
<keyword evidence="11" id="KW-0560">Oxidoreductase</keyword>
<feature type="domain" description="Glutamine amidotransferase type-2" evidence="19">
    <location>
        <begin position="103"/>
        <end position="452"/>
    </location>
</feature>
<evidence type="ECO:0000256" key="6">
    <source>
        <dbReference type="ARBA" id="ARBA00022605"/>
    </source>
</evidence>
<dbReference type="GO" id="GO:0046872">
    <property type="term" value="F:metal ion binding"/>
    <property type="evidence" value="ECO:0007669"/>
    <property type="project" value="UniProtKB-KW"/>
</dbReference>
<keyword evidence="6" id="KW-0028">Amino-acid biosynthesis</keyword>
<dbReference type="GO" id="GO:0016040">
    <property type="term" value="F:glutamate synthase (NADH) activity"/>
    <property type="evidence" value="ECO:0007669"/>
    <property type="project" value="TreeGrafter"/>
</dbReference>
<protein>
    <recommendedName>
        <fullName evidence="17">glutamate synthase (ferredoxin)</fullName>
        <ecNumber evidence="17">1.4.7.1</ecNumber>
    </recommendedName>
</protein>
<evidence type="ECO:0000256" key="8">
    <source>
        <dbReference type="ARBA" id="ARBA00022643"/>
    </source>
</evidence>
<evidence type="ECO:0000256" key="4">
    <source>
        <dbReference type="ARBA" id="ARBA00004909"/>
    </source>
</evidence>
<comment type="pathway">
    <text evidence="16">Amino-acid biosynthesis; L-glutamate biosynthesis via GLT pathway; L-glutamate from 2-oxoglutarate and L-glutamine (ferredoxin route): step 1/1.</text>
</comment>
<accession>A0AAN7MF54</accession>
<evidence type="ECO:0000256" key="5">
    <source>
        <dbReference type="ARBA" id="ARBA00009716"/>
    </source>
</evidence>
<dbReference type="InterPro" id="IPR017932">
    <property type="entry name" value="GATase_2_dom"/>
</dbReference>
<keyword evidence="8" id="KW-0288">FMN</keyword>
<evidence type="ECO:0000256" key="7">
    <source>
        <dbReference type="ARBA" id="ARBA00022630"/>
    </source>
</evidence>
<keyword evidence="12" id="KW-0408">Iron</keyword>
<sequence>MASVQSSALPSSLSKPYITPQLSASLLLKRGKRCSASKRPPTSGPLGKRFFGPRLRGTEGLPRVSQADSHERSKRSLLVQSSLSAVPEKPLGLYDPKFDKDSCGVGFVAELSGECSRKTVTDALEMLVRMSHRGACGCESNTGDGAGILVALPHEFYQEVATENGFELPPPGEYAVGMFFLPTSESRRLESKHVFSKVSESLGHTVLGWRSVPTDNSDLGKSAIQTEPVIEQVFLTPSPRSKVDLERQMYILRRISMVAIRAALNLQHGGVRDFYICSLSSRTVVYKGQLKPVQLKDYYYADLGNERFRSYMALIHSRFSTNTFPTWDRAQPMRVLGHNGEINTLQGNVNWMKAREGLLKCQELGLSKNELKKLLPIVDASSSDSGAFDGVLELLVRAGRSLPEAIMMMIPEAWQNDKNMDPKRKDLYRYFSALLEPWDGPALISCNYLFRY</sequence>
<dbReference type="InterPro" id="IPR050711">
    <property type="entry name" value="ET-N_metabolism_enzyme"/>
</dbReference>
<dbReference type="AlphaFoldDB" id="A0AAN7MF54"/>
<comment type="cofactor">
    <cofactor evidence="2">
        <name>[3Fe-4S] cluster</name>
        <dbReference type="ChEBI" id="CHEBI:21137"/>
    </cofactor>
</comment>
<comment type="pathway">
    <text evidence="3">Energy metabolism; nitrogen metabolism.</text>
</comment>
<name>A0AAN7MF54_TRANT</name>
<keyword evidence="21" id="KW-1185">Reference proteome</keyword>
<keyword evidence="13" id="KW-0411">Iron-sulfur</keyword>
<evidence type="ECO:0000256" key="2">
    <source>
        <dbReference type="ARBA" id="ARBA00001927"/>
    </source>
</evidence>
<feature type="region of interest" description="Disordered" evidence="18">
    <location>
        <begin position="32"/>
        <end position="77"/>
    </location>
</feature>
<evidence type="ECO:0000256" key="14">
    <source>
        <dbReference type="ARBA" id="ARBA00023164"/>
    </source>
</evidence>
<evidence type="ECO:0000256" key="10">
    <source>
        <dbReference type="ARBA" id="ARBA00022962"/>
    </source>
</evidence>
<dbReference type="SUPFAM" id="SSF56235">
    <property type="entry name" value="N-terminal nucleophile aminohydrolases (Ntn hydrolases)"/>
    <property type="match status" value="1"/>
</dbReference>
<evidence type="ECO:0000256" key="1">
    <source>
        <dbReference type="ARBA" id="ARBA00001917"/>
    </source>
</evidence>
<evidence type="ECO:0000256" key="3">
    <source>
        <dbReference type="ARBA" id="ARBA00004802"/>
    </source>
</evidence>
<organism evidence="20 21">
    <name type="scientific">Trapa natans</name>
    <name type="common">Water chestnut</name>
    <dbReference type="NCBI Taxonomy" id="22666"/>
    <lineage>
        <taxon>Eukaryota</taxon>
        <taxon>Viridiplantae</taxon>
        <taxon>Streptophyta</taxon>
        <taxon>Embryophyta</taxon>
        <taxon>Tracheophyta</taxon>
        <taxon>Spermatophyta</taxon>
        <taxon>Magnoliopsida</taxon>
        <taxon>eudicotyledons</taxon>
        <taxon>Gunneridae</taxon>
        <taxon>Pentapetalae</taxon>
        <taxon>rosids</taxon>
        <taxon>malvids</taxon>
        <taxon>Myrtales</taxon>
        <taxon>Lythraceae</taxon>
        <taxon>Trapa</taxon>
    </lineage>
</organism>
<gene>
    <name evidence="20" type="ORF">SAY86_028206</name>
</gene>
<keyword evidence="15" id="KW-0003">3Fe-4S</keyword>
<keyword evidence="9" id="KW-0479">Metal-binding</keyword>
<evidence type="ECO:0000256" key="18">
    <source>
        <dbReference type="SAM" id="MobiDB-lite"/>
    </source>
</evidence>
<evidence type="ECO:0000259" key="19">
    <source>
        <dbReference type="PROSITE" id="PS51278"/>
    </source>
</evidence>
<evidence type="ECO:0000256" key="15">
    <source>
        <dbReference type="ARBA" id="ARBA00023291"/>
    </source>
</evidence>
<dbReference type="CDD" id="cd00713">
    <property type="entry name" value="GltS"/>
    <property type="match status" value="1"/>
</dbReference>
<dbReference type="PANTHER" id="PTHR11938">
    <property type="entry name" value="FAD NADPH DEHYDROGENASE/OXIDOREDUCTASE"/>
    <property type="match status" value="1"/>
</dbReference>
<dbReference type="FunFam" id="3.60.20.10:FF:000043">
    <property type="entry name" value="Glutamate synthase 1 [NADH] chloroplastic"/>
    <property type="match status" value="1"/>
</dbReference>
<evidence type="ECO:0000313" key="20">
    <source>
        <dbReference type="EMBL" id="KAK4795880.1"/>
    </source>
</evidence>
<dbReference type="GO" id="GO:0051538">
    <property type="term" value="F:3 iron, 4 sulfur cluster binding"/>
    <property type="evidence" value="ECO:0007669"/>
    <property type="project" value="UniProtKB-KW"/>
</dbReference>
<evidence type="ECO:0000256" key="9">
    <source>
        <dbReference type="ARBA" id="ARBA00022723"/>
    </source>
</evidence>
<keyword evidence="14" id="KW-0314">Glutamate biosynthesis</keyword>
<proteinExistence type="inferred from homology"/>
<comment type="cofactor">
    <cofactor evidence="1">
        <name>FMN</name>
        <dbReference type="ChEBI" id="CHEBI:58210"/>
    </cofactor>
</comment>
<evidence type="ECO:0000313" key="21">
    <source>
        <dbReference type="Proteomes" id="UP001346149"/>
    </source>
</evidence>
<reference evidence="20 21" key="1">
    <citation type="journal article" date="2023" name="Hortic Res">
        <title>Pangenome of water caltrop reveals structural variations and asymmetric subgenome divergence after allopolyploidization.</title>
        <authorList>
            <person name="Zhang X."/>
            <person name="Chen Y."/>
            <person name="Wang L."/>
            <person name="Yuan Y."/>
            <person name="Fang M."/>
            <person name="Shi L."/>
            <person name="Lu R."/>
            <person name="Comes H.P."/>
            <person name="Ma Y."/>
            <person name="Chen Y."/>
            <person name="Huang G."/>
            <person name="Zhou Y."/>
            <person name="Zheng Z."/>
            <person name="Qiu Y."/>
        </authorList>
    </citation>
    <scope>NUCLEOTIDE SEQUENCE [LARGE SCALE GENOMIC DNA]</scope>
    <source>
        <strain evidence="20">F231</strain>
    </source>
</reference>
<evidence type="ECO:0000256" key="12">
    <source>
        <dbReference type="ARBA" id="ARBA00023004"/>
    </source>
</evidence>
<dbReference type="EMBL" id="JAXQNO010000006">
    <property type="protein sequence ID" value="KAK4795880.1"/>
    <property type="molecule type" value="Genomic_DNA"/>
</dbReference>
<comment type="caution">
    <text evidence="20">The sequence shown here is derived from an EMBL/GenBank/DDBJ whole genome shotgun (WGS) entry which is preliminary data.</text>
</comment>
<comment type="pathway">
    <text evidence="4">Nitrogen metabolism.</text>
</comment>
<evidence type="ECO:0000256" key="17">
    <source>
        <dbReference type="ARBA" id="ARBA00039085"/>
    </source>
</evidence>
<dbReference type="GO" id="GO:0006537">
    <property type="term" value="P:glutamate biosynthetic process"/>
    <property type="evidence" value="ECO:0007669"/>
    <property type="project" value="UniProtKB-KW"/>
</dbReference>
<keyword evidence="10" id="KW-0315">Glutamine amidotransferase</keyword>
<dbReference type="PROSITE" id="PS51278">
    <property type="entry name" value="GATASE_TYPE_2"/>
    <property type="match status" value="1"/>
</dbReference>
<comment type="similarity">
    <text evidence="5">Belongs to the glutamate synthase family.</text>
</comment>
<keyword evidence="7" id="KW-0285">Flavoprotein</keyword>
<evidence type="ECO:0000256" key="13">
    <source>
        <dbReference type="ARBA" id="ARBA00023014"/>
    </source>
</evidence>
<dbReference type="Pfam" id="PF00310">
    <property type="entry name" value="GATase_2"/>
    <property type="match status" value="1"/>
</dbReference>
<evidence type="ECO:0000256" key="11">
    <source>
        <dbReference type="ARBA" id="ARBA00023002"/>
    </source>
</evidence>
<dbReference type="Proteomes" id="UP001346149">
    <property type="component" value="Unassembled WGS sequence"/>
</dbReference>
<dbReference type="GO" id="GO:0019676">
    <property type="term" value="P:ammonia assimilation cycle"/>
    <property type="evidence" value="ECO:0007669"/>
    <property type="project" value="TreeGrafter"/>
</dbReference>
<dbReference type="Gene3D" id="3.60.20.10">
    <property type="entry name" value="Glutamine Phosphoribosylpyrophosphate, subunit 1, domain 1"/>
    <property type="match status" value="1"/>
</dbReference>
<dbReference type="GO" id="GO:0016041">
    <property type="term" value="F:glutamate synthase (ferredoxin) activity"/>
    <property type="evidence" value="ECO:0007669"/>
    <property type="project" value="UniProtKB-EC"/>
</dbReference>
<dbReference type="InterPro" id="IPR029055">
    <property type="entry name" value="Ntn_hydrolases_N"/>
</dbReference>
<evidence type="ECO:0000256" key="16">
    <source>
        <dbReference type="ARBA" id="ARBA00037928"/>
    </source>
</evidence>